<evidence type="ECO:0000313" key="3">
    <source>
        <dbReference type="Proteomes" id="UP001054889"/>
    </source>
</evidence>
<gene>
    <name evidence="2" type="primary">ga07216</name>
    <name evidence="2" type="ORF">PR202_ga07216</name>
</gene>
<comment type="caution">
    <text evidence="2">The sequence shown here is derived from an EMBL/GenBank/DDBJ whole genome shotgun (WGS) entry which is preliminary data.</text>
</comment>
<evidence type="ECO:0000259" key="1">
    <source>
        <dbReference type="Pfam" id="PF23635"/>
    </source>
</evidence>
<evidence type="ECO:0000313" key="2">
    <source>
        <dbReference type="EMBL" id="GJM90893.1"/>
    </source>
</evidence>
<name>A0AAV5BZD3_ELECO</name>
<dbReference type="AlphaFoldDB" id="A0AAV5BZD3"/>
<reference evidence="2" key="2">
    <citation type="submission" date="2021-12" db="EMBL/GenBank/DDBJ databases">
        <title>Resequencing data analysis of finger millet.</title>
        <authorList>
            <person name="Hatakeyama M."/>
            <person name="Aluri S."/>
            <person name="Balachadran M.T."/>
            <person name="Sivarajan S.R."/>
            <person name="Poveda L."/>
            <person name="Shimizu-Inatsugi R."/>
            <person name="Schlapbach R."/>
            <person name="Sreeman S.M."/>
            <person name="Shimizu K.K."/>
        </authorList>
    </citation>
    <scope>NUCLEOTIDE SEQUENCE</scope>
</reference>
<dbReference type="Pfam" id="PF23635">
    <property type="entry name" value="Beta-prop_AT5G49610-like"/>
    <property type="match status" value="1"/>
</dbReference>
<dbReference type="InterPro" id="IPR036047">
    <property type="entry name" value="F-box-like_dom_sf"/>
</dbReference>
<proteinExistence type="predicted"/>
<feature type="domain" description="F-box protein AT5G49610-like beta-propeller" evidence="1">
    <location>
        <begin position="119"/>
        <end position="344"/>
    </location>
</feature>
<dbReference type="PANTHER" id="PTHR33207">
    <property type="entry name" value="F-BOX DOMAIN CONTAINING PROTEIN-RELATED"/>
    <property type="match status" value="1"/>
</dbReference>
<dbReference type="Gene3D" id="1.20.1280.50">
    <property type="match status" value="1"/>
</dbReference>
<dbReference type="Proteomes" id="UP001054889">
    <property type="component" value="Unassembled WGS sequence"/>
</dbReference>
<dbReference type="InterPro" id="IPR056594">
    <property type="entry name" value="AT5G49610-like_b-prop"/>
</dbReference>
<dbReference type="SUPFAM" id="SSF81383">
    <property type="entry name" value="F-box domain"/>
    <property type="match status" value="1"/>
</dbReference>
<accession>A0AAV5BZD3</accession>
<reference evidence="2" key="1">
    <citation type="journal article" date="2018" name="DNA Res.">
        <title>Multiple hybrid de novo genome assembly of finger millet, an orphan allotetraploid crop.</title>
        <authorList>
            <person name="Hatakeyama M."/>
            <person name="Aluri S."/>
            <person name="Balachadran M.T."/>
            <person name="Sivarajan S.R."/>
            <person name="Patrignani A."/>
            <person name="Gruter S."/>
            <person name="Poveda L."/>
            <person name="Shimizu-Inatsugi R."/>
            <person name="Baeten J."/>
            <person name="Francoijs K.J."/>
            <person name="Nataraja K.N."/>
            <person name="Reddy Y.A.N."/>
            <person name="Phadnis S."/>
            <person name="Ravikumar R.L."/>
            <person name="Schlapbach R."/>
            <person name="Sreeman S.M."/>
            <person name="Shimizu K.K."/>
        </authorList>
    </citation>
    <scope>NUCLEOTIDE SEQUENCE</scope>
</reference>
<dbReference type="EMBL" id="BQKI01000003">
    <property type="protein sequence ID" value="GJM90893.1"/>
    <property type="molecule type" value="Genomic_DNA"/>
</dbReference>
<sequence>MESQTKTALAAFAAAISIVLGDFDLVCEILIRLALPDSLVRAAAVCRLWLRAASHPAFLRRFRDLHPPPGVLGFYLTTNSPTSFAVEFVPVQQPHPPAVAALLRRARFGLDGYVSHSTRVLDCRDGKVVASLFRNGDFTFGVHTPLNPAKGLDAFPRLPVTDAMCGRCWVFKEMLSKESDDGGVSYIWFTLDHSHKEDTATGCVYVLEDDAWHMRLSASTQIPHLHGSMLKTMSIFLADDKIYMGITKDNALVLDLTSSTFSTIEFHDEMSLDGEVRLGRGSGSGFYLVHVNELQLCIWFHGEGNAGVGDWALLHTVDLRAMLSNLNLLRYSYEVYIHEVWQNGFCVLGDPWMCTLLGCEEQGITKGARDGTAEECVLDPSLYNDLASHLPCPQGVTVSDFRDQVKPLSS</sequence>
<keyword evidence="3" id="KW-1185">Reference proteome</keyword>
<protein>
    <recommendedName>
        <fullName evidence="1">F-box protein AT5G49610-like beta-propeller domain-containing protein</fullName>
    </recommendedName>
</protein>
<organism evidence="2 3">
    <name type="scientific">Eleusine coracana subsp. coracana</name>
    <dbReference type="NCBI Taxonomy" id="191504"/>
    <lineage>
        <taxon>Eukaryota</taxon>
        <taxon>Viridiplantae</taxon>
        <taxon>Streptophyta</taxon>
        <taxon>Embryophyta</taxon>
        <taxon>Tracheophyta</taxon>
        <taxon>Spermatophyta</taxon>
        <taxon>Magnoliopsida</taxon>
        <taxon>Liliopsida</taxon>
        <taxon>Poales</taxon>
        <taxon>Poaceae</taxon>
        <taxon>PACMAD clade</taxon>
        <taxon>Chloridoideae</taxon>
        <taxon>Cynodonteae</taxon>
        <taxon>Eleusininae</taxon>
        <taxon>Eleusine</taxon>
    </lineage>
</organism>